<evidence type="ECO:0000256" key="1">
    <source>
        <dbReference type="ARBA" id="ARBA00022842"/>
    </source>
</evidence>
<dbReference type="OrthoDB" id="9779263at2"/>
<dbReference type="InterPro" id="IPR006675">
    <property type="entry name" value="HDIG_dom"/>
</dbReference>
<dbReference type="SMART" id="SM00471">
    <property type="entry name" value="HDc"/>
    <property type="match status" value="1"/>
</dbReference>
<gene>
    <name evidence="3" type="ORF">SAMN05428963_101207</name>
</gene>
<dbReference type="STRING" id="1365950.SAMN05428963_101207"/>
<dbReference type="InterPro" id="IPR025877">
    <property type="entry name" value="MobA-like_NTP_Trfase"/>
</dbReference>
<reference evidence="4" key="1">
    <citation type="submission" date="2017-02" db="EMBL/GenBank/DDBJ databases">
        <authorList>
            <person name="Varghese N."/>
            <person name="Submissions S."/>
        </authorList>
    </citation>
    <scope>NUCLEOTIDE SEQUENCE [LARGE SCALE GENOMIC DNA]</scope>
    <source>
        <strain evidence="4">USBA 369</strain>
    </source>
</reference>
<proteinExistence type="predicted"/>
<feature type="domain" description="HD" evidence="2">
    <location>
        <begin position="223"/>
        <end position="331"/>
    </location>
</feature>
<dbReference type="Proteomes" id="UP000190135">
    <property type="component" value="Unassembled WGS sequence"/>
</dbReference>
<dbReference type="Gene3D" id="1.10.3210.10">
    <property type="entry name" value="Hypothetical protein af1432"/>
    <property type="match status" value="2"/>
</dbReference>
<protein>
    <submittedName>
        <fullName evidence="3">HDIG domain-containing protein</fullName>
    </submittedName>
</protein>
<accession>A0A1T4LGD1</accession>
<sequence length="384" mass="41224">MGCCSLRDFKGGIGVVVLASGAMDALAVDEPFLATTEETPIGFTLRCLEEAGLRRVEIVVDRQGRRMELSRDPSDRGTIFALTGGEAARGGIALLSPLLDGCLVLPAELPLLRPGTIDRVLRAAFETAAPVVYPTFQGDRGFPVYLDRTLFAEIVDEPAPEALAAVLARHEGEAREIAVFDHGCVEAAGVEMTDWTEKLASHHAPDDAECEAMMAVVAMDEPVCRHCQAVAELATWLAEQLNEKGHGLDVGLVRSAALVHDIGKGHSHHAEVGSGMLRVFGFPKVADLVADHHLGAAFDGKTIDERAVLFLAEKLVQGERRVSLAERFAPAFTRFGSDPEAVREISARLATAETMLHAVESEIDMTPFEPLSIRAPEGAVMGDF</sequence>
<dbReference type="SUPFAM" id="SSF109604">
    <property type="entry name" value="HD-domain/PDEase-like"/>
    <property type="match status" value="1"/>
</dbReference>
<organism evidence="3 4">
    <name type="scientific">Consotaella salsifontis</name>
    <dbReference type="NCBI Taxonomy" id="1365950"/>
    <lineage>
        <taxon>Bacteria</taxon>
        <taxon>Pseudomonadati</taxon>
        <taxon>Pseudomonadota</taxon>
        <taxon>Alphaproteobacteria</taxon>
        <taxon>Hyphomicrobiales</taxon>
        <taxon>Aurantimonadaceae</taxon>
        <taxon>Consotaella</taxon>
    </lineage>
</organism>
<name>A0A1T4LGD1_9HYPH</name>
<dbReference type="Pfam" id="PF12804">
    <property type="entry name" value="NTP_transf_3"/>
    <property type="match status" value="1"/>
</dbReference>
<dbReference type="GO" id="GO:0016779">
    <property type="term" value="F:nucleotidyltransferase activity"/>
    <property type="evidence" value="ECO:0007669"/>
    <property type="project" value="UniProtKB-ARBA"/>
</dbReference>
<dbReference type="EMBL" id="FUXL01000001">
    <property type="protein sequence ID" value="SJZ53710.1"/>
    <property type="molecule type" value="Genomic_DNA"/>
</dbReference>
<dbReference type="Gene3D" id="3.90.550.10">
    <property type="entry name" value="Spore Coat Polysaccharide Biosynthesis Protein SpsA, Chain A"/>
    <property type="match status" value="1"/>
</dbReference>
<evidence type="ECO:0000313" key="3">
    <source>
        <dbReference type="EMBL" id="SJZ53710.1"/>
    </source>
</evidence>
<dbReference type="InterPro" id="IPR006674">
    <property type="entry name" value="HD_domain"/>
</dbReference>
<dbReference type="RefSeq" id="WP_078706510.1">
    <property type="nucleotide sequence ID" value="NZ_FUXL01000001.1"/>
</dbReference>
<dbReference type="SUPFAM" id="SSF53448">
    <property type="entry name" value="Nucleotide-diphospho-sugar transferases"/>
    <property type="match status" value="1"/>
</dbReference>
<dbReference type="NCBIfam" id="TIGR00277">
    <property type="entry name" value="HDIG"/>
    <property type="match status" value="1"/>
</dbReference>
<evidence type="ECO:0000313" key="4">
    <source>
        <dbReference type="Proteomes" id="UP000190135"/>
    </source>
</evidence>
<dbReference type="CDD" id="cd00077">
    <property type="entry name" value="HDc"/>
    <property type="match status" value="1"/>
</dbReference>
<keyword evidence="4" id="KW-1185">Reference proteome</keyword>
<dbReference type="PROSITE" id="PS51831">
    <property type="entry name" value="HD"/>
    <property type="match status" value="1"/>
</dbReference>
<evidence type="ECO:0000259" key="2">
    <source>
        <dbReference type="PROSITE" id="PS51831"/>
    </source>
</evidence>
<dbReference type="AlphaFoldDB" id="A0A1T4LGD1"/>
<keyword evidence="1" id="KW-0460">Magnesium</keyword>
<dbReference type="InterPro" id="IPR003607">
    <property type="entry name" value="HD/PDEase_dom"/>
</dbReference>
<dbReference type="Pfam" id="PF01966">
    <property type="entry name" value="HD"/>
    <property type="match status" value="1"/>
</dbReference>
<dbReference type="InterPro" id="IPR029044">
    <property type="entry name" value="Nucleotide-diphossugar_trans"/>
</dbReference>